<proteinExistence type="predicted"/>
<evidence type="ECO:0000256" key="1">
    <source>
        <dbReference type="SAM" id="MobiDB-lite"/>
    </source>
</evidence>
<dbReference type="GO" id="GO:0005737">
    <property type="term" value="C:cytoplasm"/>
    <property type="evidence" value="ECO:0007669"/>
    <property type="project" value="TreeGrafter"/>
</dbReference>
<dbReference type="EMBL" id="ML014143">
    <property type="protein sequence ID" value="RKP02435.1"/>
    <property type="molecule type" value="Genomic_DNA"/>
</dbReference>
<reference evidence="4" key="1">
    <citation type="journal article" date="2018" name="Nat. Microbiol.">
        <title>Leveraging single-cell genomics to expand the fungal tree of life.</title>
        <authorList>
            <person name="Ahrendt S.R."/>
            <person name="Quandt C.A."/>
            <person name="Ciobanu D."/>
            <person name="Clum A."/>
            <person name="Salamov A."/>
            <person name="Andreopoulos B."/>
            <person name="Cheng J.F."/>
            <person name="Woyke T."/>
            <person name="Pelin A."/>
            <person name="Henrissat B."/>
            <person name="Reynolds N.K."/>
            <person name="Benny G.L."/>
            <person name="Smith M.E."/>
            <person name="James T.Y."/>
            <person name="Grigoriev I.V."/>
        </authorList>
    </citation>
    <scope>NUCLEOTIDE SEQUENCE [LARGE SCALE GENOMIC DNA]</scope>
    <source>
        <strain evidence="4">ATCC 52028</strain>
    </source>
</reference>
<name>A0A4P9XAS2_9FUNG</name>
<feature type="chain" id="PRO_5020873984" evidence="2">
    <location>
        <begin position="21"/>
        <end position="108"/>
    </location>
</feature>
<sequence length="108" mass="11751">MPFRPFRLLFDAAAISTVLAGARRVGNYEVNTDQFENTTLRQTLNMFVSGGDWILDTVISQMEQYPQHFPHKAGEKVASRAPTAGSQASTIGRLLGWSAGTSSSSDSK</sequence>
<dbReference type="Pfam" id="PF08520">
    <property type="entry name" value="Mitofissin"/>
    <property type="match status" value="1"/>
</dbReference>
<dbReference type="PANTHER" id="PTHR28075">
    <property type="entry name" value="CHROMOSOME 16, WHOLE GENOME SHOTGUN SEQUENCE"/>
    <property type="match status" value="1"/>
</dbReference>
<dbReference type="PANTHER" id="PTHR28075:SF1">
    <property type="entry name" value="DUF1748-DOMAIN-CONTAINING PROTEIN"/>
    <property type="match status" value="1"/>
</dbReference>
<dbReference type="Proteomes" id="UP000274922">
    <property type="component" value="Unassembled WGS sequence"/>
</dbReference>
<keyword evidence="2" id="KW-0732">Signal</keyword>
<evidence type="ECO:0000256" key="2">
    <source>
        <dbReference type="SAM" id="SignalP"/>
    </source>
</evidence>
<gene>
    <name evidence="3" type="ORF">CXG81DRAFT_24897</name>
</gene>
<accession>A0A4P9XAS2</accession>
<feature type="region of interest" description="Disordered" evidence="1">
    <location>
        <begin position="72"/>
        <end position="108"/>
    </location>
</feature>
<organism evidence="3 4">
    <name type="scientific">Caulochytrium protostelioides</name>
    <dbReference type="NCBI Taxonomy" id="1555241"/>
    <lineage>
        <taxon>Eukaryota</taxon>
        <taxon>Fungi</taxon>
        <taxon>Fungi incertae sedis</taxon>
        <taxon>Chytridiomycota</taxon>
        <taxon>Chytridiomycota incertae sedis</taxon>
        <taxon>Chytridiomycetes</taxon>
        <taxon>Caulochytriales</taxon>
        <taxon>Caulochytriaceae</taxon>
        <taxon>Caulochytrium</taxon>
    </lineage>
</organism>
<keyword evidence="4" id="KW-1185">Reference proteome</keyword>
<dbReference type="OrthoDB" id="16824at2759"/>
<dbReference type="AlphaFoldDB" id="A0A4P9XAS2"/>
<protein>
    <submittedName>
        <fullName evidence="3">Uncharacterized protein</fullName>
    </submittedName>
</protein>
<evidence type="ECO:0000313" key="3">
    <source>
        <dbReference type="EMBL" id="RKP02435.1"/>
    </source>
</evidence>
<dbReference type="InterPro" id="IPR013726">
    <property type="entry name" value="Mitofissin"/>
</dbReference>
<feature type="signal peptide" evidence="2">
    <location>
        <begin position="1"/>
        <end position="20"/>
    </location>
</feature>
<evidence type="ECO:0000313" key="4">
    <source>
        <dbReference type="Proteomes" id="UP000274922"/>
    </source>
</evidence>